<dbReference type="EMBL" id="GILB01004456">
    <property type="protein sequence ID" value="NUU84789.1"/>
    <property type="molecule type" value="Transcribed_RNA"/>
</dbReference>
<sequence length="141" mass="15448">MSTPFSSIDGGGAGGVAVMAGPVNPIDPSAPSKTCLKNSALKSPILIFLFFHKAIRSELDGLHRAAIAFATTGGDIKPLLERYHLFRSIYKHHCNAEDELGLTNFCFRFVDFEALIDFCIPSLFSSVCFFSFQLCIRFCAC</sequence>
<reference evidence="1" key="1">
    <citation type="submission" date="2020-03" db="EMBL/GenBank/DDBJ databases">
        <authorList>
            <person name="Zhang R."/>
        </authorList>
    </citation>
    <scope>NUCLEOTIDE SEQUENCE</scope>
</reference>
<name>A0A6M2ENA8_9ROSI</name>
<dbReference type="AlphaFoldDB" id="A0A6M2ENA8"/>
<evidence type="ECO:0008006" key="2">
    <source>
        <dbReference type="Google" id="ProtNLM"/>
    </source>
</evidence>
<organism evidence="1">
    <name type="scientific">Populus davidiana</name>
    <dbReference type="NCBI Taxonomy" id="266767"/>
    <lineage>
        <taxon>Eukaryota</taxon>
        <taxon>Viridiplantae</taxon>
        <taxon>Streptophyta</taxon>
        <taxon>Embryophyta</taxon>
        <taxon>Tracheophyta</taxon>
        <taxon>Spermatophyta</taxon>
        <taxon>Magnoliopsida</taxon>
        <taxon>eudicotyledons</taxon>
        <taxon>Gunneridae</taxon>
        <taxon>Pentapetalae</taxon>
        <taxon>rosids</taxon>
        <taxon>fabids</taxon>
        <taxon>Malpighiales</taxon>
        <taxon>Salicaceae</taxon>
        <taxon>Saliceae</taxon>
        <taxon>Populus</taxon>
    </lineage>
</organism>
<dbReference type="Gene3D" id="1.20.120.520">
    <property type="entry name" value="nmb1532 protein domain like"/>
    <property type="match status" value="1"/>
</dbReference>
<protein>
    <recommendedName>
        <fullName evidence="2">Hemerythrin-like domain-containing protein</fullName>
    </recommendedName>
</protein>
<evidence type="ECO:0000313" key="1">
    <source>
        <dbReference type="EMBL" id="NUU84789.1"/>
    </source>
</evidence>
<accession>A0A6M2ENA8</accession>
<dbReference type="CDD" id="cd12108">
    <property type="entry name" value="Hr-like"/>
    <property type="match status" value="1"/>
</dbReference>
<proteinExistence type="predicted"/>